<dbReference type="PRINTS" id="PR01590">
    <property type="entry name" value="HTHFIS"/>
</dbReference>
<evidence type="ECO:0000313" key="3">
    <source>
        <dbReference type="Proteomes" id="UP001404104"/>
    </source>
</evidence>
<proteinExistence type="predicted"/>
<dbReference type="InterPro" id="IPR011785">
    <property type="entry name" value="Tscrpt_reg_PpsR-CrtJ"/>
</dbReference>
<dbReference type="Gene3D" id="1.10.10.60">
    <property type="entry name" value="Homeodomain-like"/>
    <property type="match status" value="1"/>
</dbReference>
<dbReference type="InterPro" id="IPR000014">
    <property type="entry name" value="PAS"/>
</dbReference>
<dbReference type="SUPFAM" id="SSF55785">
    <property type="entry name" value="PYP-like sensor domain (PAS domain)"/>
    <property type="match status" value="2"/>
</dbReference>
<dbReference type="PANTHER" id="PTHR44757:SF2">
    <property type="entry name" value="BIOFILM ARCHITECTURE MAINTENANCE PROTEIN MBAA"/>
    <property type="match status" value="1"/>
</dbReference>
<evidence type="ECO:0000259" key="1">
    <source>
        <dbReference type="PROSITE" id="PS50112"/>
    </source>
</evidence>
<feature type="domain" description="PAS" evidence="1">
    <location>
        <begin position="159"/>
        <end position="230"/>
    </location>
</feature>
<dbReference type="NCBIfam" id="TIGR02040">
    <property type="entry name" value="PpsR-CrtJ"/>
    <property type="match status" value="1"/>
</dbReference>
<keyword evidence="3" id="KW-1185">Reference proteome</keyword>
<sequence>MNKPIASSAATVFTKTDVLPGTLSARAAAALLAAVGDVSFILSADGTVLDVAVSQGDLANHGFAEWIGEPWIETMTIESRPKVAEMLAGANATEAPRWRQVNHAAAGGDVPVRYLVLALGEADRLIAIGRDMRGAAAVQQRLLQTQQSLERDYIRLRQAETRYRLLFDMTSDAMLIVDADTRRIREANPAAHRLLDSVEGDLVGAGIGTIVQQQDRDDLVAYLGAAEAADDVAPITVRLGARGAEAKITTRLFRQARQPLLIVRLEPAEAVAPGHRYDATLTDVIERMPDSFVLVDRDLVVLTANAAFVELTEMPSIERVTGARLGLWLGRPGIDLELIVAQLREHGSVRNVATILRGTAGAQAEIEVSGVVAPMNGGDCYGFTLRHVGRRLRPTPLVLNDAPRSVEQLTELVGRMSLKEIVRESTDLIERLCIEAALTYTSDNRASAAEVLGVSRQSLYSKLHRHGLGNLVSGDN</sequence>
<reference evidence="2 3" key="1">
    <citation type="submission" date="2024-05" db="EMBL/GenBank/DDBJ databases">
        <authorList>
            <person name="Liu Q."/>
            <person name="Xin Y.-H."/>
        </authorList>
    </citation>
    <scope>NUCLEOTIDE SEQUENCE [LARGE SCALE GENOMIC DNA]</scope>
    <source>
        <strain evidence="2 3">CGMCC 1.15349</strain>
    </source>
</reference>
<dbReference type="PANTHER" id="PTHR44757">
    <property type="entry name" value="DIGUANYLATE CYCLASE DGCP"/>
    <property type="match status" value="1"/>
</dbReference>
<gene>
    <name evidence="2" type="primary">ppsR</name>
    <name evidence="2" type="ORF">ABC969_15905</name>
</gene>
<dbReference type="InterPro" id="IPR052155">
    <property type="entry name" value="Biofilm_reg_signaling"/>
</dbReference>
<dbReference type="CDD" id="cd00130">
    <property type="entry name" value="PAS"/>
    <property type="match status" value="1"/>
</dbReference>
<protein>
    <submittedName>
        <fullName evidence="2">Transcriptional regulator PpsR</fullName>
    </submittedName>
</protein>
<dbReference type="Pfam" id="PF13188">
    <property type="entry name" value="PAS_8"/>
    <property type="match status" value="1"/>
</dbReference>
<dbReference type="SMART" id="SM00091">
    <property type="entry name" value="PAS"/>
    <property type="match status" value="3"/>
</dbReference>
<evidence type="ECO:0000313" key="2">
    <source>
        <dbReference type="EMBL" id="MEN2787898.1"/>
    </source>
</evidence>
<dbReference type="InterPro" id="IPR002197">
    <property type="entry name" value="HTH_Fis"/>
</dbReference>
<name>A0ABU9XWG6_9SPHN</name>
<organism evidence="2 3">
    <name type="scientific">Sphingomonas qilianensis</name>
    <dbReference type="NCBI Taxonomy" id="1736690"/>
    <lineage>
        <taxon>Bacteria</taxon>
        <taxon>Pseudomonadati</taxon>
        <taxon>Pseudomonadota</taxon>
        <taxon>Alphaproteobacteria</taxon>
        <taxon>Sphingomonadales</taxon>
        <taxon>Sphingomonadaceae</taxon>
        <taxon>Sphingomonas</taxon>
    </lineage>
</organism>
<dbReference type="Proteomes" id="UP001404104">
    <property type="component" value="Unassembled WGS sequence"/>
</dbReference>
<accession>A0ABU9XWG6</accession>
<dbReference type="Gene3D" id="3.30.450.20">
    <property type="entry name" value="PAS domain"/>
    <property type="match status" value="3"/>
</dbReference>
<dbReference type="Gene3D" id="1.20.5.430">
    <property type="match status" value="1"/>
</dbReference>
<dbReference type="InterPro" id="IPR035965">
    <property type="entry name" value="PAS-like_dom_sf"/>
</dbReference>
<dbReference type="InterPro" id="IPR009057">
    <property type="entry name" value="Homeodomain-like_sf"/>
</dbReference>
<dbReference type="SUPFAM" id="SSF46689">
    <property type="entry name" value="Homeodomain-like"/>
    <property type="match status" value="1"/>
</dbReference>
<dbReference type="EMBL" id="JBDIMF010000008">
    <property type="protein sequence ID" value="MEN2787898.1"/>
    <property type="molecule type" value="Genomic_DNA"/>
</dbReference>
<dbReference type="Pfam" id="PF02954">
    <property type="entry name" value="HTH_8"/>
    <property type="match status" value="1"/>
</dbReference>
<dbReference type="PROSITE" id="PS50112">
    <property type="entry name" value="PAS"/>
    <property type="match status" value="1"/>
</dbReference>
<comment type="caution">
    <text evidence="2">The sequence shown here is derived from an EMBL/GenBank/DDBJ whole genome shotgun (WGS) entry which is preliminary data.</text>
</comment>
<dbReference type="RefSeq" id="WP_345866142.1">
    <property type="nucleotide sequence ID" value="NZ_JBDIMF010000008.1"/>
</dbReference>